<organism evidence="1 2">
    <name type="scientific">Cocos nucifera</name>
    <name type="common">Coconut palm</name>
    <dbReference type="NCBI Taxonomy" id="13894"/>
    <lineage>
        <taxon>Eukaryota</taxon>
        <taxon>Viridiplantae</taxon>
        <taxon>Streptophyta</taxon>
        <taxon>Embryophyta</taxon>
        <taxon>Tracheophyta</taxon>
        <taxon>Spermatophyta</taxon>
        <taxon>Magnoliopsida</taxon>
        <taxon>Liliopsida</taxon>
        <taxon>Arecaceae</taxon>
        <taxon>Arecoideae</taxon>
        <taxon>Cocoseae</taxon>
        <taxon>Attaleinae</taxon>
        <taxon>Cocos</taxon>
    </lineage>
</organism>
<sequence length="113" mass="12831">MKFPSAYNAILKRPNLWTLKAMVSSYHLMVKFSTTNGVRKIRGNQTVARQCFAAKLQAEDQVKIQPELPIGLDARDDLIEDRVQPSDELLEISLRKKNPHQTLKIGSNLNQVT</sequence>
<accession>A0A8K0IHB5</accession>
<dbReference type="Proteomes" id="UP000797356">
    <property type="component" value="Chromosome 7"/>
</dbReference>
<reference evidence="1" key="2">
    <citation type="submission" date="2019-07" db="EMBL/GenBank/DDBJ databases">
        <authorList>
            <person name="Yang Y."/>
            <person name="Bocs S."/>
            <person name="Baudouin L."/>
        </authorList>
    </citation>
    <scope>NUCLEOTIDE SEQUENCE</scope>
    <source>
        <tissue evidence="1">Spear leaf of Hainan Tall coconut</tissue>
    </source>
</reference>
<name>A0A8K0IHB5_COCNU</name>
<keyword evidence="2" id="KW-1185">Reference proteome</keyword>
<evidence type="ECO:0000313" key="1">
    <source>
        <dbReference type="EMBL" id="KAG1355168.1"/>
    </source>
</evidence>
<reference evidence="1" key="1">
    <citation type="journal article" date="2017" name="Gigascience">
        <title>The genome draft of coconut (Cocos nucifera).</title>
        <authorList>
            <person name="Xiao Y."/>
            <person name="Xu P."/>
            <person name="Fan H."/>
            <person name="Baudouin L."/>
            <person name="Xia W."/>
            <person name="Bocs S."/>
            <person name="Xu J."/>
            <person name="Li Q."/>
            <person name="Guo A."/>
            <person name="Zhou L."/>
            <person name="Li J."/>
            <person name="Wu Y."/>
            <person name="Ma Z."/>
            <person name="Armero A."/>
            <person name="Issali A.E."/>
            <person name="Liu N."/>
            <person name="Peng M."/>
            <person name="Yang Y."/>
        </authorList>
    </citation>
    <scope>NUCLEOTIDE SEQUENCE</scope>
    <source>
        <tissue evidence="1">Spear leaf of Hainan Tall coconut</tissue>
    </source>
</reference>
<evidence type="ECO:0000313" key="2">
    <source>
        <dbReference type="Proteomes" id="UP000797356"/>
    </source>
</evidence>
<dbReference type="OrthoDB" id="1937476at2759"/>
<comment type="caution">
    <text evidence="1">The sequence shown here is derived from an EMBL/GenBank/DDBJ whole genome shotgun (WGS) entry which is preliminary data.</text>
</comment>
<gene>
    <name evidence="1" type="ORF">COCNU_07G012800</name>
</gene>
<dbReference type="AlphaFoldDB" id="A0A8K0IHB5"/>
<proteinExistence type="predicted"/>
<dbReference type="EMBL" id="CM017878">
    <property type="protein sequence ID" value="KAG1355168.1"/>
    <property type="molecule type" value="Genomic_DNA"/>
</dbReference>
<protein>
    <submittedName>
        <fullName evidence="1">Uncharacterized protein</fullName>
    </submittedName>
</protein>